<dbReference type="VEuPathDB" id="MicrosporidiaDB:AEWR_010800"/>
<dbReference type="Gene3D" id="1.10.10.10">
    <property type="entry name" value="Winged helix-like DNA-binding domain superfamily/Winged helix DNA-binding domain"/>
    <property type="match status" value="1"/>
</dbReference>
<dbReference type="VEuPathDB" id="MicrosporidiaDB:AEWD_010800"/>
<sequence>MKENYEDDEEAVFQMMYRCNRPTSKSEVVAYFKGEIGGTAIQEILDCLEESGRLITKTYGKSKIYLVNQDLFRNEEDTKLDMEIQRYEEKKRALADEASSVDAEIRVLDKMLSIEQLQESINSLDEVVRNNSKRIESFKSGRREITKKDMSNAKKGYERAHSMCKKIRRIFNEIIEKLSEGLDMKKSELYEEMGIEA</sequence>
<protein>
    <submittedName>
        <fullName evidence="8">Ribosome recycling factor</fullName>
    </submittedName>
</protein>
<feature type="domain" description="Homologous-pairing protein 2 winged helix" evidence="7">
    <location>
        <begin position="7"/>
        <end position="68"/>
    </location>
</feature>
<evidence type="ECO:0000256" key="1">
    <source>
        <dbReference type="ARBA" id="ARBA00004123"/>
    </source>
</evidence>
<dbReference type="PANTHER" id="PTHR15938:SF0">
    <property type="entry name" value="HOMOLOGOUS-PAIRING PROTEIN 2 HOMOLOG"/>
    <property type="match status" value="1"/>
</dbReference>
<dbReference type="GO" id="GO:0000794">
    <property type="term" value="C:condensed nuclear chromosome"/>
    <property type="evidence" value="ECO:0007669"/>
    <property type="project" value="TreeGrafter"/>
</dbReference>
<evidence type="ECO:0000259" key="7">
    <source>
        <dbReference type="Pfam" id="PF07106"/>
    </source>
</evidence>
<dbReference type="GO" id="GO:0003690">
    <property type="term" value="F:double-stranded DNA binding"/>
    <property type="evidence" value="ECO:0007669"/>
    <property type="project" value="TreeGrafter"/>
</dbReference>
<comment type="similarity">
    <text evidence="2">Belongs to the HOP2 family.</text>
</comment>
<dbReference type="VEuPathDB" id="MicrosporidiaDB:AEWQ_010770"/>
<name>M1KA64_ENCCN</name>
<keyword evidence="6" id="KW-0175">Coiled coil</keyword>
<dbReference type="VEuPathDB" id="MicrosporidiaDB:ECU01_0960"/>
<keyword evidence="5" id="KW-0469">Meiosis</keyword>
<evidence type="ECO:0000256" key="4">
    <source>
        <dbReference type="ARBA" id="ARBA00023242"/>
    </source>
</evidence>
<feature type="coiled-coil region" evidence="6">
    <location>
        <begin position="84"/>
        <end position="134"/>
    </location>
</feature>
<keyword evidence="4" id="KW-0539">Nucleus</keyword>
<dbReference type="AlphaFoldDB" id="M1KA64"/>
<dbReference type="PANTHER" id="PTHR15938">
    <property type="entry name" value="TBP-1 INTERACTING PROTEIN"/>
    <property type="match status" value="1"/>
</dbReference>
<dbReference type="VEuPathDB" id="MicrosporidiaDB:M970_010800"/>
<accession>M1KA64</accession>
<evidence type="ECO:0000256" key="6">
    <source>
        <dbReference type="SAM" id="Coils"/>
    </source>
</evidence>
<dbReference type="GO" id="GO:0120231">
    <property type="term" value="C:DNA recombinase auxiliary factor complex"/>
    <property type="evidence" value="ECO:0007669"/>
    <property type="project" value="TreeGrafter"/>
</dbReference>
<dbReference type="GO" id="GO:0120230">
    <property type="term" value="F:recombinase activator activity"/>
    <property type="evidence" value="ECO:0007669"/>
    <property type="project" value="TreeGrafter"/>
</dbReference>
<evidence type="ECO:0000256" key="5">
    <source>
        <dbReference type="ARBA" id="ARBA00023254"/>
    </source>
</evidence>
<reference evidence="8" key="1">
    <citation type="journal article" date="2013" name="Eukaryot. Cell">
        <title>Extremely Reduced Levels of Heterozygosity in the Vertebrate Pathogen Encephalitozoon cuniculi.</title>
        <authorList>
            <person name="Selman M."/>
            <person name="Sak B."/>
            <person name="Kvac M."/>
            <person name="Farinelli L."/>
            <person name="Weiss L.M."/>
            <person name="Corradi N."/>
        </authorList>
    </citation>
    <scope>NUCLEOTIDE SEQUENCE</scope>
</reference>
<dbReference type="GO" id="GO:0010774">
    <property type="term" value="P:meiotic strand invasion involved in reciprocal meiotic recombination"/>
    <property type="evidence" value="ECO:0007669"/>
    <property type="project" value="TreeGrafter"/>
</dbReference>
<evidence type="ECO:0000256" key="3">
    <source>
        <dbReference type="ARBA" id="ARBA00023172"/>
    </source>
</evidence>
<dbReference type="InterPro" id="IPR036388">
    <property type="entry name" value="WH-like_DNA-bd_sf"/>
</dbReference>
<keyword evidence="3" id="KW-0233">DNA recombination</keyword>
<proteinExistence type="inferred from homology"/>
<dbReference type="EMBL" id="KC513612">
    <property type="protein sequence ID" value="AGE96080.1"/>
    <property type="molecule type" value="Genomic_DNA"/>
</dbReference>
<dbReference type="Pfam" id="PF07106">
    <property type="entry name" value="WHD_TBPIP"/>
    <property type="match status" value="1"/>
</dbReference>
<dbReference type="GO" id="GO:0000709">
    <property type="term" value="P:meiotic joint molecule formation"/>
    <property type="evidence" value="ECO:0007669"/>
    <property type="project" value="TreeGrafter"/>
</dbReference>
<comment type="subcellular location">
    <subcellularLocation>
        <location evidence="1">Nucleus</location>
    </subcellularLocation>
</comment>
<dbReference type="GO" id="GO:0007129">
    <property type="term" value="P:homologous chromosome pairing at meiosis"/>
    <property type="evidence" value="ECO:0007669"/>
    <property type="project" value="TreeGrafter"/>
</dbReference>
<gene>
    <name evidence="8" type="ORF">ECU01_0960</name>
</gene>
<evidence type="ECO:0000256" key="2">
    <source>
        <dbReference type="ARBA" id="ARBA00007922"/>
    </source>
</evidence>
<organism evidence="8">
    <name type="scientific">Encephalitozoon cuniculi</name>
    <name type="common">Microsporidian parasite</name>
    <dbReference type="NCBI Taxonomy" id="6035"/>
    <lineage>
        <taxon>Eukaryota</taxon>
        <taxon>Fungi</taxon>
        <taxon>Fungi incertae sedis</taxon>
        <taxon>Microsporidia</taxon>
        <taxon>Unikaryonidae</taxon>
        <taxon>Encephalitozoon</taxon>
    </lineage>
</organism>
<dbReference type="InterPro" id="IPR010776">
    <property type="entry name" value="Hop2_WH_dom"/>
</dbReference>
<dbReference type="OMA" id="MEIQRYE"/>
<evidence type="ECO:0000313" key="8">
    <source>
        <dbReference type="EMBL" id="AGE96080.1"/>
    </source>
</evidence>